<evidence type="ECO:0000313" key="2">
    <source>
        <dbReference type="EMBL" id="KUM48795.1"/>
    </source>
</evidence>
<reference evidence="2" key="1">
    <citation type="journal article" date="2015" name="Genome Biol. Evol.">
        <title>Organellar Genomes of White Spruce (Picea glauca): Assembly and Annotation.</title>
        <authorList>
            <person name="Jackman S.D."/>
            <person name="Warren R.L."/>
            <person name="Gibb E.A."/>
            <person name="Vandervalk B.P."/>
            <person name="Mohamadi H."/>
            <person name="Chu J."/>
            <person name="Raymond A."/>
            <person name="Pleasance S."/>
            <person name="Coope R."/>
            <person name="Wildung M.R."/>
            <person name="Ritland C.E."/>
            <person name="Bousquet J."/>
            <person name="Jones S.J."/>
            <person name="Bohlmann J."/>
            <person name="Birol I."/>
        </authorList>
    </citation>
    <scope>NUCLEOTIDE SEQUENCE [LARGE SCALE GENOMIC DNA]</scope>
    <source>
        <tissue evidence="2">Flushing bud</tissue>
    </source>
</reference>
<dbReference type="AlphaFoldDB" id="A0A101M0T1"/>
<protein>
    <submittedName>
        <fullName evidence="2">Uncharacterized protein</fullName>
    </submittedName>
</protein>
<accession>A0A101M0T1</accession>
<sequence length="60" mass="6795">MDEGPLTLWPSRQLLDPIPRPLAETPLRKKMSRRTPVSALCPPCMSTPLEKSVKVRLKDL</sequence>
<organism evidence="2">
    <name type="scientific">Picea glauca</name>
    <name type="common">White spruce</name>
    <name type="synonym">Pinus glauca</name>
    <dbReference type="NCBI Taxonomy" id="3330"/>
    <lineage>
        <taxon>Eukaryota</taxon>
        <taxon>Viridiplantae</taxon>
        <taxon>Streptophyta</taxon>
        <taxon>Embryophyta</taxon>
        <taxon>Tracheophyta</taxon>
        <taxon>Spermatophyta</taxon>
        <taxon>Pinopsida</taxon>
        <taxon>Pinidae</taxon>
        <taxon>Conifers I</taxon>
        <taxon>Pinales</taxon>
        <taxon>Pinaceae</taxon>
        <taxon>Picea</taxon>
    </lineage>
</organism>
<proteinExistence type="predicted"/>
<gene>
    <name evidence="2" type="ORF">ABT39_MTgene4131</name>
</gene>
<feature type="region of interest" description="Disordered" evidence="1">
    <location>
        <begin position="19"/>
        <end position="39"/>
    </location>
</feature>
<evidence type="ECO:0000256" key="1">
    <source>
        <dbReference type="SAM" id="MobiDB-lite"/>
    </source>
</evidence>
<name>A0A101M0T1_PICGL</name>
<comment type="caution">
    <text evidence="2">The sequence shown here is derived from an EMBL/GenBank/DDBJ whole genome shotgun (WGS) entry which is preliminary data.</text>
</comment>
<dbReference type="EMBL" id="LKAM01000004">
    <property type="protein sequence ID" value="KUM48795.1"/>
    <property type="molecule type" value="Genomic_DNA"/>
</dbReference>
<keyword evidence="2" id="KW-0496">Mitochondrion</keyword>
<geneLocation type="mitochondrion" evidence="2"/>